<protein>
    <submittedName>
        <fullName evidence="1">Uncharacterized protein</fullName>
    </submittedName>
</protein>
<reference evidence="1" key="1">
    <citation type="submission" date="2020-03" db="EMBL/GenBank/DDBJ databases">
        <title>The deep terrestrial virosphere.</title>
        <authorList>
            <person name="Holmfeldt K."/>
            <person name="Nilsson E."/>
            <person name="Simone D."/>
            <person name="Lopez-Fernandez M."/>
            <person name="Wu X."/>
            <person name="de Brujin I."/>
            <person name="Lundin D."/>
            <person name="Andersson A."/>
            <person name="Bertilsson S."/>
            <person name="Dopson M."/>
        </authorList>
    </citation>
    <scope>NUCLEOTIDE SEQUENCE</scope>
    <source>
        <strain evidence="1">TM448B02843</strain>
    </source>
</reference>
<name>A0A6M3XVG2_9ZZZZ</name>
<evidence type="ECO:0000313" key="1">
    <source>
        <dbReference type="EMBL" id="QJI01939.1"/>
    </source>
</evidence>
<accession>A0A6M3XVG2</accession>
<gene>
    <name evidence="1" type="ORF">TM448B02843_0005</name>
</gene>
<dbReference type="EMBL" id="MT144963">
    <property type="protein sequence ID" value="QJI01939.1"/>
    <property type="molecule type" value="Genomic_DNA"/>
</dbReference>
<sequence>MWWIKDIAVTKNTSRSSPVETETEVPLGTIERVIIFFPPGCLGYVKTTLWIYEHQFLPENPAGYITGDDYVFDMPMDKEIRDRAEKVKVVAWNTATTYDHTITVGIFLREKKPGGITQAVKSVFGMAE</sequence>
<proteinExistence type="predicted"/>
<dbReference type="AlphaFoldDB" id="A0A6M3XVG2"/>
<organism evidence="1">
    <name type="scientific">viral metagenome</name>
    <dbReference type="NCBI Taxonomy" id="1070528"/>
    <lineage>
        <taxon>unclassified sequences</taxon>
        <taxon>metagenomes</taxon>
        <taxon>organismal metagenomes</taxon>
    </lineage>
</organism>